<feature type="region of interest" description="Disordered" evidence="1">
    <location>
        <begin position="1"/>
        <end position="138"/>
    </location>
</feature>
<feature type="compositionally biased region" description="Gly residues" evidence="1">
    <location>
        <begin position="1011"/>
        <end position="1021"/>
    </location>
</feature>
<feature type="compositionally biased region" description="Low complexity" evidence="1">
    <location>
        <begin position="282"/>
        <end position="318"/>
    </location>
</feature>
<feature type="compositionally biased region" description="Basic and acidic residues" evidence="1">
    <location>
        <begin position="598"/>
        <end position="615"/>
    </location>
</feature>
<feature type="compositionally biased region" description="Gly residues" evidence="1">
    <location>
        <begin position="842"/>
        <end position="856"/>
    </location>
</feature>
<feature type="compositionally biased region" description="Low complexity" evidence="1">
    <location>
        <begin position="648"/>
        <end position="665"/>
    </location>
</feature>
<feature type="compositionally biased region" description="Polar residues" evidence="1">
    <location>
        <begin position="1"/>
        <end position="10"/>
    </location>
</feature>
<feature type="compositionally biased region" description="Low complexity" evidence="1">
    <location>
        <begin position="947"/>
        <end position="967"/>
    </location>
</feature>
<evidence type="ECO:0000256" key="1">
    <source>
        <dbReference type="SAM" id="MobiDB-lite"/>
    </source>
</evidence>
<feature type="region of interest" description="Disordered" evidence="1">
    <location>
        <begin position="750"/>
        <end position="793"/>
    </location>
</feature>
<reference evidence="2" key="1">
    <citation type="submission" date="2014-11" db="EMBL/GenBank/DDBJ databases">
        <authorList>
            <person name="Otto D Thomas"/>
            <person name="Naeem Raeece"/>
        </authorList>
    </citation>
    <scope>NUCLEOTIDE SEQUENCE</scope>
</reference>
<feature type="compositionally biased region" description="Pro residues" evidence="1">
    <location>
        <begin position="466"/>
        <end position="475"/>
    </location>
</feature>
<feature type="region of interest" description="Disordered" evidence="1">
    <location>
        <begin position="806"/>
        <end position="1116"/>
    </location>
</feature>
<organism evidence="2">
    <name type="scientific">Chromera velia CCMP2878</name>
    <dbReference type="NCBI Taxonomy" id="1169474"/>
    <lineage>
        <taxon>Eukaryota</taxon>
        <taxon>Sar</taxon>
        <taxon>Alveolata</taxon>
        <taxon>Colpodellida</taxon>
        <taxon>Chromeraceae</taxon>
        <taxon>Chromera</taxon>
    </lineage>
</organism>
<dbReference type="AlphaFoldDB" id="A0A0G4I6N7"/>
<feature type="compositionally biased region" description="Low complexity" evidence="1">
    <location>
        <begin position="824"/>
        <end position="841"/>
    </location>
</feature>
<feature type="compositionally biased region" description="Polar residues" evidence="1">
    <location>
        <begin position="913"/>
        <end position="923"/>
    </location>
</feature>
<feature type="region of interest" description="Disordered" evidence="1">
    <location>
        <begin position="229"/>
        <end position="509"/>
    </location>
</feature>
<feature type="compositionally biased region" description="Acidic residues" evidence="1">
    <location>
        <begin position="271"/>
        <end position="281"/>
    </location>
</feature>
<feature type="compositionally biased region" description="Low complexity" evidence="1">
    <location>
        <begin position="980"/>
        <end position="1001"/>
    </location>
</feature>
<gene>
    <name evidence="2" type="ORF">Cvel_1900</name>
</gene>
<proteinExistence type="predicted"/>
<feature type="compositionally biased region" description="Low complexity" evidence="1">
    <location>
        <begin position="96"/>
        <end position="130"/>
    </location>
</feature>
<evidence type="ECO:0000313" key="2">
    <source>
        <dbReference type="EMBL" id="CEM52678.1"/>
    </source>
</evidence>
<feature type="compositionally biased region" description="Gly residues" evidence="1">
    <location>
        <begin position="82"/>
        <end position="95"/>
    </location>
</feature>
<feature type="compositionally biased region" description="Basic and acidic residues" evidence="1">
    <location>
        <begin position="886"/>
        <end position="903"/>
    </location>
</feature>
<sequence>MEKGESSNAQEPGAEELFGAPEEEPSTAQQQPQRPGRPVRSAAQRARVATRRDEAFDYDYGNGSEASEEDEDAVPLSRSRFGAGGGRGRKGGGAGKAQRSARGQPSASASGSSSSASASASASLAWNPSATGGKVEDSLREAWKKTADALKEKAPDTQHITWDRFSSRWACRYKMGGKMVIQKFSIFRYGTVEAAWDAARSFLSDLKGEGGAGDGQKRTTATIIQDALKNVRQTQTTSPGTSPAPSQLKRRPPPVNTRIPKKAAAHRDSESFLEEEPDLDDLPLSPRPSSGLVSPLTPAPPGATAASSPSPVSQRSQPGGTKRGQKRITRSPPVSPSASSQQNSNSGAGRGGRKGGRGGRSSEKMKGGKRNGDYRQSSPPGERVENGNPEGPHTDDEALSVRKRKGNRVTGSLGLQTDKELIHLLAETRRGKAARGGSPPSPEGGGGGGREIPGSDSRSSRKRGAPPLPPPPPPAAAASRRERESRVLRAPPCPPPQPHHPVSQPFVSPSRWFSRRDSAFGLSPLPAVDGTAIPHALVPLSVTHATPYSSSSSSPFSRAAPHGGPRHPILRWASDARERDAPFQQHSANEADGDWGEGDDRGPRVEFGKRVKIELREDEEAMSHTRLHQLPNLLYAPHNANRGGGAGSSSASGASAPSVASPRGSHSVSPHRKESTRASSSDLRLPRSPPEKTMMEDGEEEDTQGAAGVMLGRLEGYEENQQKPDTAAQLSLYHDRGLSPECIRVLGVSGASSSCNTAGDAGSGTGPLITTESTGLVEGDGKERGGAAAVPSQVIESSPFSRALARANLGHSDADMGEGEDVRANGPSSSAPGSAEEVGGSAEIGGGRSGGRGGVRVGEQRGRGGGVRSGSCFFLESPLPDDQDDLAEREGGACGEPARDRGNGRLMSPPPSSSASCLGNTSVEFGGRRGLDSDESSEVPLPPPWAPLAWGTLRSRSPSPSRAPGSGTDFAFNGGGFMGPFPASMPYSSSYPPQSSGNRSSFLFDYRNSGGVHGGMGGLGGDGERESIGGASSFGGRSPARPGDPSRGILVPPPHAPPGPPGGSPDLLSPSMSLSHRFRGGMGGLRGDMSRLSESDGHALTPGGPTQRIISPHQFP</sequence>
<feature type="compositionally biased region" description="Polar residues" evidence="1">
    <location>
        <begin position="231"/>
        <end position="245"/>
    </location>
</feature>
<dbReference type="VEuPathDB" id="CryptoDB:Cvel_1900"/>
<feature type="compositionally biased region" description="Low complexity" evidence="1">
    <location>
        <begin position="29"/>
        <end position="40"/>
    </location>
</feature>
<name>A0A0G4I6N7_9ALVE</name>
<feature type="compositionally biased region" description="Basic and acidic residues" evidence="1">
    <location>
        <begin position="417"/>
        <end position="430"/>
    </location>
</feature>
<feature type="compositionally biased region" description="Low complexity" evidence="1">
    <location>
        <begin position="1064"/>
        <end position="1075"/>
    </location>
</feature>
<feature type="compositionally biased region" description="Pro residues" evidence="1">
    <location>
        <begin position="1051"/>
        <end position="1063"/>
    </location>
</feature>
<feature type="compositionally biased region" description="Low complexity" evidence="1">
    <location>
        <begin position="337"/>
        <end position="347"/>
    </location>
</feature>
<feature type="compositionally biased region" description="Basic and acidic residues" evidence="1">
    <location>
        <begin position="360"/>
        <end position="373"/>
    </location>
</feature>
<protein>
    <submittedName>
        <fullName evidence="2">Uncharacterized protein</fullName>
    </submittedName>
</protein>
<feature type="compositionally biased region" description="Basic and acidic residues" evidence="1">
    <location>
        <begin position="1088"/>
        <end position="1097"/>
    </location>
</feature>
<feature type="region of interest" description="Disordered" evidence="1">
    <location>
        <begin position="545"/>
        <end position="726"/>
    </location>
</feature>
<accession>A0A0G4I6N7</accession>
<dbReference type="EMBL" id="CDMZ01005332">
    <property type="protein sequence ID" value="CEM52678.1"/>
    <property type="molecule type" value="Genomic_DNA"/>
</dbReference>